<organism evidence="5 6">
    <name type="scientific">Methylophaga lonarensis MPL</name>
    <dbReference type="NCBI Taxonomy" id="1286106"/>
    <lineage>
        <taxon>Bacteria</taxon>
        <taxon>Pseudomonadati</taxon>
        <taxon>Pseudomonadota</taxon>
        <taxon>Gammaproteobacteria</taxon>
        <taxon>Thiotrichales</taxon>
        <taxon>Piscirickettsiaceae</taxon>
        <taxon>Methylophaga</taxon>
    </lineage>
</organism>
<dbReference type="InterPro" id="IPR052708">
    <property type="entry name" value="PxpC"/>
</dbReference>
<dbReference type="NCBIfam" id="TIGR00724">
    <property type="entry name" value="urea_amlyse_rel"/>
    <property type="match status" value="1"/>
</dbReference>
<dbReference type="SMART" id="SM00797">
    <property type="entry name" value="AHS2"/>
    <property type="match status" value="1"/>
</dbReference>
<dbReference type="GO" id="GO:0005524">
    <property type="term" value="F:ATP binding"/>
    <property type="evidence" value="ECO:0007669"/>
    <property type="project" value="UniProtKB-KW"/>
</dbReference>
<reference evidence="5 6" key="1">
    <citation type="journal article" date="2013" name="Genome Announc.">
        <title>Draft Genome Sequence of Methylophaga lonarensis MPLT, a Haloalkaliphilic (Non-Methane-Utilizing) Methylotroph.</title>
        <authorList>
            <person name="Shetty S.A."/>
            <person name="Marathe N.P."/>
            <person name="Munot H."/>
            <person name="Antony C.P."/>
            <person name="Dhotre D.P."/>
            <person name="Murrell J.C."/>
            <person name="Shouche Y.S."/>
        </authorList>
    </citation>
    <scope>NUCLEOTIDE SEQUENCE [LARGE SCALE GENOMIC DNA]</scope>
    <source>
        <strain evidence="5 6">MPL</strain>
    </source>
</reference>
<dbReference type="InterPro" id="IPR029000">
    <property type="entry name" value="Cyclophilin-like_dom_sf"/>
</dbReference>
<name>M7PHF3_9GAMM</name>
<dbReference type="PATRIC" id="fig|1286106.3.peg.1206"/>
<gene>
    <name evidence="5" type="ORF">MPL1_05989</name>
</gene>
<comment type="caution">
    <text evidence="5">The sequence shown here is derived from an EMBL/GenBank/DDBJ whole genome shotgun (WGS) entry which is preliminary data.</text>
</comment>
<dbReference type="OrthoDB" id="9768696at2"/>
<evidence type="ECO:0000256" key="2">
    <source>
        <dbReference type="ARBA" id="ARBA00022801"/>
    </source>
</evidence>
<dbReference type="GO" id="GO:0016787">
    <property type="term" value="F:hydrolase activity"/>
    <property type="evidence" value="ECO:0007669"/>
    <property type="project" value="UniProtKB-KW"/>
</dbReference>
<protein>
    <submittedName>
        <fullName evidence="5">Allophanate hydrolase 2 subunit 2</fullName>
    </submittedName>
</protein>
<evidence type="ECO:0000256" key="1">
    <source>
        <dbReference type="ARBA" id="ARBA00022741"/>
    </source>
</evidence>
<dbReference type="eggNOG" id="COG1984">
    <property type="taxonomic scope" value="Bacteria"/>
</dbReference>
<proteinExistence type="predicted"/>
<keyword evidence="6" id="KW-1185">Reference proteome</keyword>
<evidence type="ECO:0000256" key="3">
    <source>
        <dbReference type="ARBA" id="ARBA00022840"/>
    </source>
</evidence>
<sequence>MMPTGFKVLKPGMLTLVQDLGRFNYRHIGLSTGGAADEQAYLWANRLLDNRANSPALEICFGGLQLQALTDSQIAITGADMLVTRNNQPLANWQSHAIKSGDTLSFGYAKSGIRTYLAVKGGFQITPSFGSVATVIREKIGGLDGTGSPLKAGDLISCQESKQDIRTRVPSMFVPDYQQPLIVSVIVNQHRHDFSPSEEQKLFHHTYRISAQSNSMGLRLQGEAIKPKVKGIISEGTAFGSIQIPPDGQPIILLKDRQTIGGYPVLGSVFSMDAFLLAQQQAMTELRFTTMTLAEAQRQMRRFYQFFGI</sequence>
<dbReference type="PANTHER" id="PTHR43309">
    <property type="entry name" value="5-OXOPROLINASE SUBUNIT C"/>
    <property type="match status" value="1"/>
</dbReference>
<keyword evidence="3" id="KW-0067">ATP-binding</keyword>
<accession>M7PHF3</accession>
<dbReference type="Proteomes" id="UP000012019">
    <property type="component" value="Unassembled WGS sequence"/>
</dbReference>
<dbReference type="EMBL" id="APHR01000028">
    <property type="protein sequence ID" value="EMR13300.1"/>
    <property type="molecule type" value="Genomic_DNA"/>
</dbReference>
<dbReference type="PANTHER" id="PTHR43309:SF4">
    <property type="entry name" value="CARBOXYLTRANSFERASE DOMAIN-CONTAINING PROTEIN"/>
    <property type="match status" value="1"/>
</dbReference>
<keyword evidence="2 5" id="KW-0378">Hydrolase</keyword>
<dbReference type="AlphaFoldDB" id="M7PHF3"/>
<dbReference type="Gene3D" id="2.40.100.10">
    <property type="entry name" value="Cyclophilin-like"/>
    <property type="match status" value="1"/>
</dbReference>
<evidence type="ECO:0000259" key="4">
    <source>
        <dbReference type="SMART" id="SM00797"/>
    </source>
</evidence>
<evidence type="ECO:0000313" key="5">
    <source>
        <dbReference type="EMBL" id="EMR13300.1"/>
    </source>
</evidence>
<dbReference type="STRING" id="1286106.MPL1_05989"/>
<dbReference type="Pfam" id="PF02626">
    <property type="entry name" value="CT_A_B"/>
    <property type="match status" value="1"/>
</dbReference>
<dbReference type="RefSeq" id="WP_009726201.1">
    <property type="nucleotide sequence ID" value="NZ_APHR01000028.1"/>
</dbReference>
<keyword evidence="1" id="KW-0547">Nucleotide-binding</keyword>
<feature type="domain" description="Carboxyltransferase" evidence="4">
    <location>
        <begin position="27"/>
        <end position="307"/>
    </location>
</feature>
<evidence type="ECO:0000313" key="6">
    <source>
        <dbReference type="Proteomes" id="UP000012019"/>
    </source>
</evidence>
<dbReference type="InterPro" id="IPR003778">
    <property type="entry name" value="CT_A_B"/>
</dbReference>